<keyword evidence="1" id="KW-0949">S-adenosyl-L-methionine</keyword>
<protein>
    <recommendedName>
        <fullName evidence="5">Radical SAM core domain-containing protein</fullName>
    </recommendedName>
</protein>
<keyword evidence="4" id="KW-0411">Iron-sulfur</keyword>
<dbReference type="GO" id="GO:0051536">
    <property type="term" value="F:iron-sulfur cluster binding"/>
    <property type="evidence" value="ECO:0007669"/>
    <property type="project" value="UniProtKB-KW"/>
</dbReference>
<evidence type="ECO:0000256" key="4">
    <source>
        <dbReference type="ARBA" id="ARBA00023014"/>
    </source>
</evidence>
<keyword evidence="3" id="KW-0408">Iron</keyword>
<dbReference type="RefSeq" id="WP_086323130.1">
    <property type="nucleotide sequence ID" value="NZ_NGKW01000002.1"/>
</dbReference>
<keyword evidence="2" id="KW-0479">Metal-binding</keyword>
<dbReference type="InterPro" id="IPR058240">
    <property type="entry name" value="rSAM_sf"/>
</dbReference>
<dbReference type="PANTHER" id="PTHR11228:SF34">
    <property type="entry name" value="TUNGSTEN-CONTAINING ALDEHYDE FERREDOXIN OXIDOREDUCTASE COFACTOR MODIFYING PROTEIN"/>
    <property type="match status" value="1"/>
</dbReference>
<dbReference type="InterPro" id="IPR007197">
    <property type="entry name" value="rSAM"/>
</dbReference>
<organism evidence="6 7">
    <name type="scientific">Enterococcus faecium</name>
    <name type="common">Streptococcus faecium</name>
    <dbReference type="NCBI Taxonomy" id="1352"/>
    <lineage>
        <taxon>Bacteria</taxon>
        <taxon>Bacillati</taxon>
        <taxon>Bacillota</taxon>
        <taxon>Bacilli</taxon>
        <taxon>Lactobacillales</taxon>
        <taxon>Enterococcaceae</taxon>
        <taxon>Enterococcus</taxon>
    </lineage>
</organism>
<dbReference type="SUPFAM" id="SSF102114">
    <property type="entry name" value="Radical SAM enzymes"/>
    <property type="match status" value="1"/>
</dbReference>
<evidence type="ECO:0000256" key="1">
    <source>
        <dbReference type="ARBA" id="ARBA00022691"/>
    </source>
</evidence>
<dbReference type="InterPro" id="IPR050377">
    <property type="entry name" value="Radical_SAM_PqqE_MftC-like"/>
</dbReference>
<dbReference type="PANTHER" id="PTHR11228">
    <property type="entry name" value="RADICAL SAM DOMAIN PROTEIN"/>
    <property type="match status" value="1"/>
</dbReference>
<dbReference type="Proteomes" id="UP000194885">
    <property type="component" value="Unassembled WGS sequence"/>
</dbReference>
<evidence type="ECO:0000256" key="3">
    <source>
        <dbReference type="ARBA" id="ARBA00023004"/>
    </source>
</evidence>
<proteinExistence type="predicted"/>
<evidence type="ECO:0000259" key="5">
    <source>
        <dbReference type="Pfam" id="PF04055"/>
    </source>
</evidence>
<gene>
    <name evidence="6" type="ORF">A5810_000860</name>
</gene>
<feature type="domain" description="Radical SAM core" evidence="5">
    <location>
        <begin position="17"/>
        <end position="154"/>
    </location>
</feature>
<dbReference type="InterPro" id="IPR013785">
    <property type="entry name" value="Aldolase_TIM"/>
</dbReference>
<dbReference type="SFLD" id="SFLDG01067">
    <property type="entry name" value="SPASM/twitch_domain_containing"/>
    <property type="match status" value="1"/>
</dbReference>
<evidence type="ECO:0000313" key="6">
    <source>
        <dbReference type="EMBL" id="OTN94616.1"/>
    </source>
</evidence>
<reference evidence="6 7" key="1">
    <citation type="submission" date="2017-05" db="EMBL/GenBank/DDBJ databases">
        <title>The Genome Sequence of Enterococcus faecium 7H8_DIV0219.</title>
        <authorList>
            <consortium name="The Broad Institute Genomics Platform"/>
            <consortium name="The Broad Institute Genomic Center for Infectious Diseases"/>
            <person name="Earl A."/>
            <person name="Manson A."/>
            <person name="Schwartman J."/>
            <person name="Gilmore M."/>
            <person name="Abouelleil A."/>
            <person name="Cao P."/>
            <person name="Chapman S."/>
            <person name="Cusick C."/>
            <person name="Shea T."/>
            <person name="Young S."/>
            <person name="Neafsey D."/>
            <person name="Nusbaum C."/>
            <person name="Birren B."/>
        </authorList>
    </citation>
    <scope>NUCLEOTIDE SEQUENCE [LARGE SCALE GENOMIC DNA]</scope>
    <source>
        <strain evidence="6 7">7H8_DIV0219</strain>
    </source>
</reference>
<evidence type="ECO:0000256" key="2">
    <source>
        <dbReference type="ARBA" id="ARBA00022723"/>
    </source>
</evidence>
<dbReference type="GO" id="GO:0003824">
    <property type="term" value="F:catalytic activity"/>
    <property type="evidence" value="ECO:0007669"/>
    <property type="project" value="InterPro"/>
</dbReference>
<accession>A0A242BGK1</accession>
<dbReference type="SFLD" id="SFLDS00029">
    <property type="entry name" value="Radical_SAM"/>
    <property type="match status" value="1"/>
</dbReference>
<sequence>MEKNKQEKAIMPSSAGIITTYKCTAECEDCCFDCSRKNSSIMSKEQLFHVIDELISLESIKVVVFTGGEATLLGNTLLDGINYANKNGLATRLVTNGHWATDSVRAKKYVKKLKDAGLNEINFSTGDQHQKYVRVENVLRGSLMAIDYGIPVSVSLETHRFAKFREEDLKANPIFEKIMDSENKNLFTYICSSWISIKNTDKYGHNEHEINLSEMDYGCDNLYTNISVDARNKIYSCCGLTIHSIKEMSLGNIENIQLEEAVNNQLGDLLKKWIFLVGPYYILKRAKEWNKNIKIPKFGHRCLYCAYIYNNPLVMETIINNIKTISDEIESNFIEKIVFYKKFS</sequence>
<dbReference type="Gene3D" id="3.20.20.70">
    <property type="entry name" value="Aldolase class I"/>
    <property type="match status" value="1"/>
</dbReference>
<dbReference type="Pfam" id="PF04055">
    <property type="entry name" value="Radical_SAM"/>
    <property type="match status" value="1"/>
</dbReference>
<dbReference type="AlphaFoldDB" id="A0A242BGK1"/>
<evidence type="ECO:0000313" key="7">
    <source>
        <dbReference type="Proteomes" id="UP000194885"/>
    </source>
</evidence>
<name>A0A242BGK1_ENTFC</name>
<comment type="caution">
    <text evidence="6">The sequence shown here is derived from an EMBL/GenBank/DDBJ whole genome shotgun (WGS) entry which is preliminary data.</text>
</comment>
<dbReference type="EMBL" id="NGKW01000002">
    <property type="protein sequence ID" value="OTN94616.1"/>
    <property type="molecule type" value="Genomic_DNA"/>
</dbReference>
<dbReference type="GO" id="GO:0046872">
    <property type="term" value="F:metal ion binding"/>
    <property type="evidence" value="ECO:0007669"/>
    <property type="project" value="UniProtKB-KW"/>
</dbReference>
<dbReference type="CDD" id="cd01335">
    <property type="entry name" value="Radical_SAM"/>
    <property type="match status" value="1"/>
</dbReference>